<dbReference type="EMBL" id="CP047628">
    <property type="protein sequence ID" value="QIW57843.1"/>
    <property type="molecule type" value="Genomic_DNA"/>
</dbReference>
<dbReference type="EMBL" id="CP047616">
    <property type="protein sequence ID" value="QIW53299.1"/>
    <property type="molecule type" value="Genomic_DNA"/>
</dbReference>
<organism evidence="8 11">
    <name type="scientific">Pseudolactococcus raffinolactis</name>
    <dbReference type="NCBI Taxonomy" id="1366"/>
    <lineage>
        <taxon>Bacteria</taxon>
        <taxon>Bacillati</taxon>
        <taxon>Bacillota</taxon>
        <taxon>Bacilli</taxon>
        <taxon>Lactobacillales</taxon>
        <taxon>Streptococcaceae</taxon>
        <taxon>Pseudolactococcus</taxon>
    </lineage>
</organism>
<evidence type="ECO:0000256" key="1">
    <source>
        <dbReference type="ARBA" id="ARBA00005952"/>
    </source>
</evidence>
<evidence type="ECO:0000256" key="2">
    <source>
        <dbReference type="ARBA" id="ARBA00022814"/>
    </source>
</evidence>
<evidence type="ECO:0000256" key="3">
    <source>
        <dbReference type="ARBA" id="ARBA00022884"/>
    </source>
</evidence>
<dbReference type="Proteomes" id="UP000501558">
    <property type="component" value="Chromosome"/>
</dbReference>
<dbReference type="PANTHER" id="PTHR11078">
    <property type="entry name" value="N UTILIZATION SUBSTANCE PROTEIN B-RELATED"/>
    <property type="match status" value="1"/>
</dbReference>
<dbReference type="NCBIfam" id="TIGR01951">
    <property type="entry name" value="nusB"/>
    <property type="match status" value="1"/>
</dbReference>
<protein>
    <recommendedName>
        <fullName evidence="6">Transcription antitermination protein NusB</fullName>
    </recommendedName>
    <alternativeName>
        <fullName evidence="6">Antitermination factor NusB</fullName>
    </alternativeName>
</protein>
<evidence type="ECO:0000313" key="10">
    <source>
        <dbReference type="Proteomes" id="UP000501558"/>
    </source>
</evidence>
<evidence type="ECO:0000313" key="11">
    <source>
        <dbReference type="Proteomes" id="UP000501945"/>
    </source>
</evidence>
<dbReference type="Pfam" id="PF01029">
    <property type="entry name" value="NusB"/>
    <property type="match status" value="1"/>
</dbReference>
<dbReference type="SUPFAM" id="SSF48013">
    <property type="entry name" value="NusB-like"/>
    <property type="match status" value="1"/>
</dbReference>
<dbReference type="GeneID" id="93295800"/>
<dbReference type="GO" id="GO:0003723">
    <property type="term" value="F:RNA binding"/>
    <property type="evidence" value="ECO:0007669"/>
    <property type="project" value="UniProtKB-UniRule"/>
</dbReference>
<keyword evidence="4 6" id="KW-0805">Transcription regulation</keyword>
<dbReference type="InterPro" id="IPR035926">
    <property type="entry name" value="NusB-like_sf"/>
</dbReference>
<accession>A0A6H0UJX1</accession>
<evidence type="ECO:0000313" key="9">
    <source>
        <dbReference type="EMBL" id="QIW57843.1"/>
    </source>
</evidence>
<feature type="domain" description="NusB/RsmB/TIM44" evidence="7">
    <location>
        <begin position="107"/>
        <end position="202"/>
    </location>
</feature>
<sequence length="204" mass="22683">MSTKPLSQHEIRIRAVQSLYQLEMTPDETVEDAMVFALTNDDRLASQELVDENPVAVKPKRKGPGTVYSFTPNREGGVTKQALGSGAVSSPEPTVEIPASAYILTDRFDDAHKSNLEFMMALVYGVRAKKIELDDKITTYLSKNWSVKRLSPINRVILRLGAFEILFAETPRIVAINEAIELAKAFNDEKDAKFINAILTKIGE</sequence>
<evidence type="ECO:0000313" key="8">
    <source>
        <dbReference type="EMBL" id="QIW53299.1"/>
    </source>
</evidence>
<keyword evidence="2 6" id="KW-0889">Transcription antitermination</keyword>
<comment type="function">
    <text evidence="6">Involved in transcription antitermination. Required for transcription of ribosomal RNA (rRNA) genes. Binds specifically to the boxA antiterminator sequence of the ribosomal RNA (rrn) operons.</text>
</comment>
<dbReference type="GO" id="GO:0031564">
    <property type="term" value="P:transcription antitermination"/>
    <property type="evidence" value="ECO:0007669"/>
    <property type="project" value="UniProtKB-KW"/>
</dbReference>
<dbReference type="RefSeq" id="WP_061775067.1">
    <property type="nucleotide sequence ID" value="NZ_BAAAXH010000070.1"/>
</dbReference>
<name>A0A6H0UJX1_9LACT</name>
<evidence type="ECO:0000259" key="7">
    <source>
        <dbReference type="Pfam" id="PF01029"/>
    </source>
</evidence>
<evidence type="ECO:0000256" key="5">
    <source>
        <dbReference type="ARBA" id="ARBA00023163"/>
    </source>
</evidence>
<dbReference type="InterPro" id="IPR011605">
    <property type="entry name" value="NusB_fam"/>
</dbReference>
<dbReference type="GO" id="GO:0006353">
    <property type="term" value="P:DNA-templated transcription termination"/>
    <property type="evidence" value="ECO:0007669"/>
    <property type="project" value="UniProtKB-UniRule"/>
</dbReference>
<gene>
    <name evidence="6 8" type="primary">nusB</name>
    <name evidence="9" type="ORF">GU334_02410</name>
    <name evidence="8" type="ORF">GU336_03510</name>
</gene>
<dbReference type="HAMAP" id="MF_00073">
    <property type="entry name" value="NusB"/>
    <property type="match status" value="1"/>
</dbReference>
<proteinExistence type="inferred from homology"/>
<keyword evidence="5 6" id="KW-0804">Transcription</keyword>
<dbReference type="Proteomes" id="UP000501945">
    <property type="component" value="Chromosome"/>
</dbReference>
<evidence type="ECO:0000256" key="4">
    <source>
        <dbReference type="ARBA" id="ARBA00023015"/>
    </source>
</evidence>
<dbReference type="Gene3D" id="1.10.940.10">
    <property type="entry name" value="NusB-like"/>
    <property type="match status" value="1"/>
</dbReference>
<dbReference type="GO" id="GO:0005829">
    <property type="term" value="C:cytosol"/>
    <property type="evidence" value="ECO:0007669"/>
    <property type="project" value="TreeGrafter"/>
</dbReference>
<comment type="similarity">
    <text evidence="1 6">Belongs to the NusB family.</text>
</comment>
<evidence type="ECO:0000256" key="6">
    <source>
        <dbReference type="HAMAP-Rule" id="MF_00073"/>
    </source>
</evidence>
<reference evidence="10 11" key="1">
    <citation type="submission" date="2019-12" db="EMBL/GenBank/DDBJ databases">
        <title>Whole genome sequences of Lactococcus raffinolactis strains isolated from sewage.</title>
        <authorList>
            <person name="Ybazeta G."/>
            <person name="Ross M."/>
            <person name="Brabant-Kirwan D."/>
            <person name="Saleh M."/>
            <person name="Dillon J.A."/>
            <person name="Splinter K."/>
            <person name="Nokhbeh R."/>
        </authorList>
    </citation>
    <scope>NUCLEOTIDE SEQUENCE [LARGE SCALE GENOMIC DNA]</scope>
    <source>
        <strain evidence="9 10">Lr_19_14</strain>
        <strain evidence="8 11">Lr_19_5</strain>
    </source>
</reference>
<dbReference type="PANTHER" id="PTHR11078:SF3">
    <property type="entry name" value="ANTITERMINATION NUSB DOMAIN-CONTAINING PROTEIN"/>
    <property type="match status" value="1"/>
</dbReference>
<dbReference type="InterPro" id="IPR006027">
    <property type="entry name" value="NusB_RsmB_TIM44"/>
</dbReference>
<keyword evidence="10" id="KW-1185">Reference proteome</keyword>
<keyword evidence="3 6" id="KW-0694">RNA-binding</keyword>
<dbReference type="AlphaFoldDB" id="A0A6H0UJX1"/>